<sequence length="560" mass="64680">MLEQNNQIIYRWIDYANDSTFTNIQNLGRSYDSLTSLRSYISNSSQIKYTRKFSAPFLFGLTYKNNLFRAQLQWDKILQQAKRKANKLEEDLYFNDPYDNGVIKNELPITKSGWSGSNKIIQALGIKLKELQDDNYLLSEEENSDFELNNNEDLNSENQTIKKLIKKGRIESTVFITQIKVDGLQIRITLTCSLCSSETEYCNEREGDNFSRSIAGAGLIGGVNREELRSILAFLGVTRQNKSAENLLILACEQLQNNKQDILEVLFDCAWSHIREALQASREFIYNRELEEYLTKNGKTITIQKGNYNSSSHQMEHAILITIVEKITPILEKYNIKLNVGVDGDLLTNKTLTSLNLVNQIFMDLKHKAKTIWSKIESDRNWKMFEQPIMGFYMKCIYAASSRADNPEVSTPTDEELAWIYTEGLICHLRGNHNKCWPEVCWIVENPDLILSSPNLIGADENQYKRLLEFLKKITKLKENQSLITTIHTSYNEAFNHLKLNYAEKKTDYPKSFRAQHALSIIHNNEGSVKLQHKVRIAGNLISFTNQDKKNLLSIWKYKN</sequence>
<dbReference type="Proteomes" id="UP000789901">
    <property type="component" value="Unassembled WGS sequence"/>
</dbReference>
<protein>
    <submittedName>
        <fullName evidence="1">39847_t:CDS:1</fullName>
    </submittedName>
</protein>
<evidence type="ECO:0000313" key="2">
    <source>
        <dbReference type="Proteomes" id="UP000789901"/>
    </source>
</evidence>
<comment type="caution">
    <text evidence="1">The sequence shown here is derived from an EMBL/GenBank/DDBJ whole genome shotgun (WGS) entry which is preliminary data.</text>
</comment>
<evidence type="ECO:0000313" key="1">
    <source>
        <dbReference type="EMBL" id="CAG8547269.1"/>
    </source>
</evidence>
<name>A0ABN7UAY5_GIGMA</name>
<keyword evidence="2" id="KW-1185">Reference proteome</keyword>
<reference evidence="1 2" key="1">
    <citation type="submission" date="2021-06" db="EMBL/GenBank/DDBJ databases">
        <authorList>
            <person name="Kallberg Y."/>
            <person name="Tangrot J."/>
            <person name="Rosling A."/>
        </authorList>
    </citation>
    <scope>NUCLEOTIDE SEQUENCE [LARGE SCALE GENOMIC DNA]</scope>
    <source>
        <strain evidence="1 2">120-4 pot B 10/14</strain>
    </source>
</reference>
<dbReference type="EMBL" id="CAJVQB010001712">
    <property type="protein sequence ID" value="CAG8547269.1"/>
    <property type="molecule type" value="Genomic_DNA"/>
</dbReference>
<gene>
    <name evidence="1" type="ORF">GMARGA_LOCUS4381</name>
</gene>
<proteinExistence type="predicted"/>
<accession>A0ABN7UAY5</accession>
<organism evidence="1 2">
    <name type="scientific">Gigaspora margarita</name>
    <dbReference type="NCBI Taxonomy" id="4874"/>
    <lineage>
        <taxon>Eukaryota</taxon>
        <taxon>Fungi</taxon>
        <taxon>Fungi incertae sedis</taxon>
        <taxon>Mucoromycota</taxon>
        <taxon>Glomeromycotina</taxon>
        <taxon>Glomeromycetes</taxon>
        <taxon>Diversisporales</taxon>
        <taxon>Gigasporaceae</taxon>
        <taxon>Gigaspora</taxon>
    </lineage>
</organism>